<dbReference type="SUPFAM" id="SSF51430">
    <property type="entry name" value="NAD(P)-linked oxidoreductase"/>
    <property type="match status" value="1"/>
</dbReference>
<protein>
    <submittedName>
        <fullName evidence="3">Related to protein priB</fullName>
    </submittedName>
</protein>
<gene>
    <name evidence="3" type="ORF">RAG0_04253</name>
</gene>
<name>A0A1E1K7Y3_9HELO</name>
<dbReference type="InterPro" id="IPR036812">
    <property type="entry name" value="NAD(P)_OxRdtase_dom_sf"/>
</dbReference>
<dbReference type="EMBL" id="FJUX01000017">
    <property type="protein sequence ID" value="CZS94197.1"/>
    <property type="molecule type" value="Genomic_DNA"/>
</dbReference>
<organism evidence="3 4">
    <name type="scientific">Rhynchosporium agropyri</name>
    <dbReference type="NCBI Taxonomy" id="914238"/>
    <lineage>
        <taxon>Eukaryota</taxon>
        <taxon>Fungi</taxon>
        <taxon>Dikarya</taxon>
        <taxon>Ascomycota</taxon>
        <taxon>Pezizomycotina</taxon>
        <taxon>Leotiomycetes</taxon>
        <taxon>Helotiales</taxon>
        <taxon>Ploettnerulaceae</taxon>
        <taxon>Rhynchosporium</taxon>
    </lineage>
</organism>
<dbReference type="Proteomes" id="UP000178912">
    <property type="component" value="Unassembled WGS sequence"/>
</dbReference>
<dbReference type="Pfam" id="PF00248">
    <property type="entry name" value="Aldo_ket_red"/>
    <property type="match status" value="1"/>
</dbReference>
<dbReference type="OrthoDB" id="686384at2759"/>
<dbReference type="Gene3D" id="3.20.20.100">
    <property type="entry name" value="NADP-dependent oxidoreductase domain"/>
    <property type="match status" value="1"/>
</dbReference>
<evidence type="ECO:0000313" key="3">
    <source>
        <dbReference type="EMBL" id="CZS94197.1"/>
    </source>
</evidence>
<evidence type="ECO:0000259" key="2">
    <source>
        <dbReference type="Pfam" id="PF00248"/>
    </source>
</evidence>
<dbReference type="AlphaFoldDB" id="A0A1E1K7Y3"/>
<keyword evidence="1" id="KW-0560">Oxidoreductase</keyword>
<reference evidence="4" key="1">
    <citation type="submission" date="2016-03" db="EMBL/GenBank/DDBJ databases">
        <authorList>
            <person name="Guldener U."/>
        </authorList>
    </citation>
    <scope>NUCLEOTIDE SEQUENCE [LARGE SCALE GENOMIC DNA]</scope>
    <source>
        <strain evidence="4">04CH-RAC-A.6.1</strain>
    </source>
</reference>
<evidence type="ECO:0000313" key="4">
    <source>
        <dbReference type="Proteomes" id="UP000178912"/>
    </source>
</evidence>
<dbReference type="PANTHER" id="PTHR43147">
    <property type="entry name" value="PROTEIN TAS"/>
    <property type="match status" value="1"/>
</dbReference>
<feature type="domain" description="NADP-dependent oxidoreductase" evidence="2">
    <location>
        <begin position="244"/>
        <end position="538"/>
    </location>
</feature>
<evidence type="ECO:0000256" key="1">
    <source>
        <dbReference type="ARBA" id="ARBA00023002"/>
    </source>
</evidence>
<accession>A0A1E1K7Y3</accession>
<keyword evidence="4" id="KW-1185">Reference proteome</keyword>
<dbReference type="PANTHER" id="PTHR43147:SF2">
    <property type="entry name" value="NADP-DEPENDENT OXIDOREDUCTASE DOMAIN-CONTAINING PROTEIN"/>
    <property type="match status" value="1"/>
</dbReference>
<proteinExistence type="predicted"/>
<dbReference type="CDD" id="cd19101">
    <property type="entry name" value="AKR_unchar"/>
    <property type="match status" value="1"/>
</dbReference>
<sequence length="559" mass="62247">MAVLNPVADHVSNGKAKAAHVNMMTDTVIANLPPDALRSIVRGLLGFEQNLTLHFHDLAAKYLSETKPLLSAPSKLFSKPSTSLVPTKSFFETQSRVRCLMGCGFGFESIRTLTDVLQEFTSNFSKKIVPDDQLLNFLASIDGDIVQAVTAVQKELLTVSGVRAMAASEQDIIKSLKETLRSWSSLQAKEQLRFAFARGMNRLAEFDGGEIALPQKEQVISQPLVPRNHISETVHLGSLEVPRIFAGLWQFSSPAWGTASRAQINTDFRKHVDAGFTAYDMADHYGDAEVTFGQFRSAQPDGNEIACATKICVFGSVGVTPEFIDSNVNQRAANVEADRIELVQFHWQDYNDLQYIQAAKLIADHPRVQNLGLCNFDTQRMDELVEAGVKVVSNQVQFSLIDLRPIFKMAASCRKHNVKLLTYGSLCGGFLAEKWLNVPAPNLFDKNMTPSHRKYFEMIEIWGGWELFQELLTTLSVIGKKHNTSISTTAIRWVLDHDYVGAVIIGARMGISQHVDENLEVFEFKLDGEDQETIQKVLDKCKATDVFSDMGDCGAEYRQ</sequence>
<dbReference type="InterPro" id="IPR023210">
    <property type="entry name" value="NADP_OxRdtase_dom"/>
</dbReference>
<dbReference type="GO" id="GO:0016491">
    <property type="term" value="F:oxidoreductase activity"/>
    <property type="evidence" value="ECO:0007669"/>
    <property type="project" value="UniProtKB-KW"/>
</dbReference>